<dbReference type="Proteomes" id="UP000318053">
    <property type="component" value="Unassembled WGS sequence"/>
</dbReference>
<feature type="region of interest" description="Disordered" evidence="1">
    <location>
        <begin position="1"/>
        <end position="23"/>
    </location>
</feature>
<protein>
    <recommendedName>
        <fullName evidence="4">Regulatory protein RepA</fullName>
    </recommendedName>
</protein>
<dbReference type="Pfam" id="PF13481">
    <property type="entry name" value="AAA_25"/>
    <property type="match status" value="1"/>
</dbReference>
<evidence type="ECO:0008006" key="4">
    <source>
        <dbReference type="Google" id="ProtNLM"/>
    </source>
</evidence>
<feature type="region of interest" description="Disordered" evidence="1">
    <location>
        <begin position="716"/>
        <end position="737"/>
    </location>
</feature>
<organism evidence="2 3">
    <name type="scientific">Allorhodopirellula solitaria</name>
    <dbReference type="NCBI Taxonomy" id="2527987"/>
    <lineage>
        <taxon>Bacteria</taxon>
        <taxon>Pseudomonadati</taxon>
        <taxon>Planctomycetota</taxon>
        <taxon>Planctomycetia</taxon>
        <taxon>Pirellulales</taxon>
        <taxon>Pirellulaceae</taxon>
        <taxon>Allorhodopirellula</taxon>
    </lineage>
</organism>
<sequence>MSSATTDAPEPVSLAPPAATKPVESHDMERFLSLLHPDGCFEIRIPDCPAKKGSTFRKTASGYFVSRHDARKHIEFFANREPAGIYCTMNPVDGSLLGRSCNAITHDAKSTTTDADIVERRWILVDIDPKRPTGTSASADENKAAIMAAAGIRHWLAGRGWPEPLRCMSGNGAYLIYRVSLPNDKQAKELAASFLKVIGDRFNSERVDIDHSVYNAGRILKVCGTVARKGSDLRGVDGIEDRPHRRSFFIDTGKPIEVGDRSLIESLVAEFAERKDDAPETVKPTASQVASTSPRSAIDRCRKYLASMQPAIEGQNGSAKTLEAGAVVERFGLSLDDGLPLMHRYNARCVPPWDERDLERKLTEGMRVAREAGETERMLWDDRQLAKSPPLAVTASAPEYRAIAPGERVHAGDRGNVGTVESDDGDTCSVLFVSKEGNEKRKSLPKSELRAMDGTPLASTDELATDADLIVSAADLIAEYPALREPIIQGVCRRGETVNIIGAPKLGKSWFIHSLLLSVASGRPWLGRFETKQGPVLLIDNELHRETLSERLLMVATTMGVPDSVVRDNVDVLSLRGKLTDVNGLRDLLSKRKERGYHIAALDAFYRALPSDVNENDNAQMAGVYNAIDAIADSLGCGFVLNHHSSKGDQSSKSVTDVGSGAGSISRAADTHIILRPHREDGHAVMDGVCRSFRPFDPMSLHFDFPMFRASDLEPEVRLPEPKQASHQRSRDRETDSQVLEMLRGCDGAFPKSIRADLGFGTERIERALKRLYDAKKIYFEEKKSPGNGKLGKFWFATPPE</sequence>
<dbReference type="RefSeq" id="WP_146390839.1">
    <property type="nucleotide sequence ID" value="NZ_SJPK01000003.1"/>
</dbReference>
<dbReference type="AlphaFoldDB" id="A0A5C5YG27"/>
<keyword evidence="3" id="KW-1185">Reference proteome</keyword>
<evidence type="ECO:0000313" key="2">
    <source>
        <dbReference type="EMBL" id="TWT73305.1"/>
    </source>
</evidence>
<name>A0A5C5YG27_9BACT</name>
<proteinExistence type="predicted"/>
<dbReference type="InterPro" id="IPR027417">
    <property type="entry name" value="P-loop_NTPase"/>
</dbReference>
<dbReference type="Gene3D" id="3.40.50.300">
    <property type="entry name" value="P-loop containing nucleotide triphosphate hydrolases"/>
    <property type="match status" value="1"/>
</dbReference>
<accession>A0A5C5YG27</accession>
<dbReference type="EMBL" id="SJPK01000003">
    <property type="protein sequence ID" value="TWT73305.1"/>
    <property type="molecule type" value="Genomic_DNA"/>
</dbReference>
<dbReference type="SUPFAM" id="SSF52540">
    <property type="entry name" value="P-loop containing nucleoside triphosphate hydrolases"/>
    <property type="match status" value="1"/>
</dbReference>
<gene>
    <name evidence="2" type="ORF">CA85_17730</name>
</gene>
<comment type="caution">
    <text evidence="2">The sequence shown here is derived from an EMBL/GenBank/DDBJ whole genome shotgun (WGS) entry which is preliminary data.</text>
</comment>
<reference evidence="2 3" key="1">
    <citation type="submission" date="2019-02" db="EMBL/GenBank/DDBJ databases">
        <title>Deep-cultivation of Planctomycetes and their phenomic and genomic characterization uncovers novel biology.</title>
        <authorList>
            <person name="Wiegand S."/>
            <person name="Jogler M."/>
            <person name="Boedeker C."/>
            <person name="Pinto D."/>
            <person name="Vollmers J."/>
            <person name="Rivas-Marin E."/>
            <person name="Kohn T."/>
            <person name="Peeters S.H."/>
            <person name="Heuer A."/>
            <person name="Rast P."/>
            <person name="Oberbeckmann S."/>
            <person name="Bunk B."/>
            <person name="Jeske O."/>
            <person name="Meyerdierks A."/>
            <person name="Storesund J.E."/>
            <person name="Kallscheuer N."/>
            <person name="Luecker S."/>
            <person name="Lage O.M."/>
            <person name="Pohl T."/>
            <person name="Merkel B.J."/>
            <person name="Hornburger P."/>
            <person name="Mueller R.-W."/>
            <person name="Bruemmer F."/>
            <person name="Labrenz M."/>
            <person name="Spormann A.M."/>
            <person name="Op Den Camp H."/>
            <person name="Overmann J."/>
            <person name="Amann R."/>
            <person name="Jetten M.S.M."/>
            <person name="Mascher T."/>
            <person name="Medema M.H."/>
            <person name="Devos D.P."/>
            <person name="Kaster A.-K."/>
            <person name="Ovreas L."/>
            <person name="Rohde M."/>
            <person name="Galperin M.Y."/>
            <person name="Jogler C."/>
        </authorList>
    </citation>
    <scope>NUCLEOTIDE SEQUENCE [LARGE SCALE GENOMIC DNA]</scope>
    <source>
        <strain evidence="2 3">CA85</strain>
    </source>
</reference>
<evidence type="ECO:0000313" key="3">
    <source>
        <dbReference type="Proteomes" id="UP000318053"/>
    </source>
</evidence>
<evidence type="ECO:0000256" key="1">
    <source>
        <dbReference type="SAM" id="MobiDB-lite"/>
    </source>
</evidence>
<dbReference type="OrthoDB" id="263048at2"/>